<evidence type="ECO:0000313" key="1">
    <source>
        <dbReference type="EMBL" id="KNC76395.1"/>
    </source>
</evidence>
<name>A0A0L0FI06_9EUKA</name>
<dbReference type="AlphaFoldDB" id="A0A0L0FI06"/>
<gene>
    <name evidence="1" type="ORF">SARC_11101</name>
</gene>
<dbReference type="RefSeq" id="XP_014150297.1">
    <property type="nucleotide sequence ID" value="XM_014294822.1"/>
</dbReference>
<organism evidence="1 2">
    <name type="scientific">Sphaeroforma arctica JP610</name>
    <dbReference type="NCBI Taxonomy" id="667725"/>
    <lineage>
        <taxon>Eukaryota</taxon>
        <taxon>Ichthyosporea</taxon>
        <taxon>Ichthyophonida</taxon>
        <taxon>Sphaeroforma</taxon>
    </lineage>
</organism>
<accession>A0A0L0FI06</accession>
<keyword evidence="2" id="KW-1185">Reference proteome</keyword>
<reference evidence="1 2" key="1">
    <citation type="submission" date="2011-02" db="EMBL/GenBank/DDBJ databases">
        <title>The Genome Sequence of Sphaeroforma arctica JP610.</title>
        <authorList>
            <consortium name="The Broad Institute Genome Sequencing Platform"/>
            <person name="Russ C."/>
            <person name="Cuomo C."/>
            <person name="Young S.K."/>
            <person name="Zeng Q."/>
            <person name="Gargeya S."/>
            <person name="Alvarado L."/>
            <person name="Berlin A."/>
            <person name="Chapman S.B."/>
            <person name="Chen Z."/>
            <person name="Freedman E."/>
            <person name="Gellesch M."/>
            <person name="Goldberg J."/>
            <person name="Griggs A."/>
            <person name="Gujja S."/>
            <person name="Heilman E."/>
            <person name="Heiman D."/>
            <person name="Howarth C."/>
            <person name="Mehta T."/>
            <person name="Neiman D."/>
            <person name="Pearson M."/>
            <person name="Roberts A."/>
            <person name="Saif S."/>
            <person name="Shea T."/>
            <person name="Shenoy N."/>
            <person name="Sisk P."/>
            <person name="Stolte C."/>
            <person name="Sykes S."/>
            <person name="White J."/>
            <person name="Yandava C."/>
            <person name="Burger G."/>
            <person name="Gray M.W."/>
            <person name="Holland P.W.H."/>
            <person name="King N."/>
            <person name="Lang F.B.F."/>
            <person name="Roger A.J."/>
            <person name="Ruiz-Trillo I."/>
            <person name="Haas B."/>
            <person name="Nusbaum C."/>
            <person name="Birren B."/>
        </authorList>
    </citation>
    <scope>NUCLEOTIDE SEQUENCE [LARGE SCALE GENOMIC DNA]</scope>
    <source>
        <strain evidence="1 2">JP610</strain>
    </source>
</reference>
<protein>
    <submittedName>
        <fullName evidence="1">Uncharacterized protein</fullName>
    </submittedName>
</protein>
<sequence>MGYGYGYLAPLQATTCTTTNGSREASFKIDMENDTDWRTSCRIIKHVGYRASTHFAGSTGGTKGRIRGMGKNISLSTKKFGSRWDSMASIAELSDADIPPTRGVNHFRAIAVGRGTDNLDVGVQLE</sequence>
<dbReference type="Proteomes" id="UP000054560">
    <property type="component" value="Unassembled WGS sequence"/>
</dbReference>
<evidence type="ECO:0000313" key="2">
    <source>
        <dbReference type="Proteomes" id="UP000054560"/>
    </source>
</evidence>
<dbReference type="EMBL" id="KQ243125">
    <property type="protein sequence ID" value="KNC76395.1"/>
    <property type="molecule type" value="Genomic_DNA"/>
</dbReference>
<proteinExistence type="predicted"/>
<dbReference type="GeneID" id="25911605"/>